<dbReference type="KEGG" id="mind:mvi_20350"/>
<gene>
    <name evidence="1" type="ORF">mvi_20350</name>
</gene>
<name>A0A8H8WSQ7_9HYPH</name>
<dbReference type="RefSeq" id="WP_207182583.1">
    <property type="nucleotide sequence ID" value="NZ_AP024145.1"/>
</dbReference>
<dbReference type="EMBL" id="AP024145">
    <property type="protein sequence ID" value="BCM83574.1"/>
    <property type="molecule type" value="Genomic_DNA"/>
</dbReference>
<sequence length="48" mass="5065">MVAVTGASPETEEALASSTRLVMMLARILGESLHAIDEVLEREAGTAH</sequence>
<organism evidence="1 2">
    <name type="scientific">Methylobacterium indicum</name>
    <dbReference type="NCBI Taxonomy" id="1775910"/>
    <lineage>
        <taxon>Bacteria</taxon>
        <taxon>Pseudomonadati</taxon>
        <taxon>Pseudomonadota</taxon>
        <taxon>Alphaproteobacteria</taxon>
        <taxon>Hyphomicrobiales</taxon>
        <taxon>Methylobacteriaceae</taxon>
        <taxon>Methylobacterium</taxon>
    </lineage>
</organism>
<evidence type="ECO:0000313" key="1">
    <source>
        <dbReference type="EMBL" id="BCM83574.1"/>
    </source>
</evidence>
<dbReference type="AlphaFoldDB" id="A0A8H8WSQ7"/>
<proteinExistence type="predicted"/>
<dbReference type="Proteomes" id="UP000663508">
    <property type="component" value="Chromosome"/>
</dbReference>
<protein>
    <submittedName>
        <fullName evidence="1">Uncharacterized protein</fullName>
    </submittedName>
</protein>
<reference evidence="1" key="1">
    <citation type="submission" date="2020-11" db="EMBL/GenBank/DDBJ databases">
        <title>Complete genome sequence of a novel pathogenic Methylobacterium strain isolated from rice in Vietnam.</title>
        <authorList>
            <person name="Lai K."/>
            <person name="Okazaki S."/>
            <person name="Higashi K."/>
            <person name="Mori H."/>
            <person name="Toyoda A."/>
            <person name="Kurokawa K."/>
        </authorList>
    </citation>
    <scope>NUCLEOTIDE SEQUENCE</scope>
    <source>
        <strain evidence="1">VL1</strain>
    </source>
</reference>
<evidence type="ECO:0000313" key="2">
    <source>
        <dbReference type="Proteomes" id="UP000663508"/>
    </source>
</evidence>
<accession>A0A8H8WSQ7</accession>